<feature type="compositionally biased region" description="Pro residues" evidence="1">
    <location>
        <begin position="1"/>
        <end position="17"/>
    </location>
</feature>
<feature type="region of interest" description="Disordered" evidence="1">
    <location>
        <begin position="1"/>
        <end position="23"/>
    </location>
</feature>
<proteinExistence type="predicted"/>
<feature type="region of interest" description="Disordered" evidence="1">
    <location>
        <begin position="45"/>
        <end position="88"/>
    </location>
</feature>
<sequence length="148" mass="16169">PKPQPQAPNPNPQPPTHPFDHSLRADPLLRQAGGLHLPLLAALLHQRPEGGRPPPHPHRGGPAVHPLRRRRRAGRRAGGPPVGRDGGLGRGVLLVRLAHHPRALALPPLRLRQLHGQHHVDDGGRLLRQRTLCPHHHRGVGRPGLVLD</sequence>
<name>A0A3M7L5B6_AUXPR</name>
<feature type="compositionally biased region" description="Basic residues" evidence="1">
    <location>
        <begin position="66"/>
        <end position="75"/>
    </location>
</feature>
<feature type="compositionally biased region" description="Gly residues" evidence="1">
    <location>
        <begin position="76"/>
        <end position="88"/>
    </location>
</feature>
<dbReference type="Proteomes" id="UP000279271">
    <property type="component" value="Unassembled WGS sequence"/>
</dbReference>
<gene>
    <name evidence="2" type="ORF">APUTEX25_003135</name>
</gene>
<reference evidence="3" key="1">
    <citation type="journal article" date="2018" name="Algal Res.">
        <title>Characterization of plant carbon substrate utilization by Auxenochlorella protothecoides.</title>
        <authorList>
            <person name="Vogler B.W."/>
            <person name="Starkenburg S.R."/>
            <person name="Sudasinghe N."/>
            <person name="Schambach J.Y."/>
            <person name="Rollin J.A."/>
            <person name="Pattathil S."/>
            <person name="Barry A.N."/>
        </authorList>
    </citation>
    <scope>NUCLEOTIDE SEQUENCE [LARGE SCALE GENOMIC DNA]</scope>
    <source>
        <strain evidence="3">UTEX 25</strain>
    </source>
</reference>
<protein>
    <submittedName>
        <fullName evidence="2">Uncharacterized protein</fullName>
    </submittedName>
</protein>
<evidence type="ECO:0000313" key="2">
    <source>
        <dbReference type="EMBL" id="RMZ57777.1"/>
    </source>
</evidence>
<feature type="non-terminal residue" evidence="2">
    <location>
        <position position="148"/>
    </location>
</feature>
<feature type="non-terminal residue" evidence="2">
    <location>
        <position position="1"/>
    </location>
</feature>
<accession>A0A3M7L5B6</accession>
<dbReference type="EMBL" id="QOKY01000072">
    <property type="protein sequence ID" value="RMZ57777.1"/>
    <property type="molecule type" value="Genomic_DNA"/>
</dbReference>
<evidence type="ECO:0000313" key="3">
    <source>
        <dbReference type="Proteomes" id="UP000279271"/>
    </source>
</evidence>
<comment type="caution">
    <text evidence="2">The sequence shown here is derived from an EMBL/GenBank/DDBJ whole genome shotgun (WGS) entry which is preliminary data.</text>
</comment>
<evidence type="ECO:0000256" key="1">
    <source>
        <dbReference type="SAM" id="MobiDB-lite"/>
    </source>
</evidence>
<dbReference type="AlphaFoldDB" id="A0A3M7L5B6"/>
<organism evidence="2 3">
    <name type="scientific">Auxenochlorella protothecoides</name>
    <name type="common">Green microalga</name>
    <name type="synonym">Chlorella protothecoides</name>
    <dbReference type="NCBI Taxonomy" id="3075"/>
    <lineage>
        <taxon>Eukaryota</taxon>
        <taxon>Viridiplantae</taxon>
        <taxon>Chlorophyta</taxon>
        <taxon>core chlorophytes</taxon>
        <taxon>Trebouxiophyceae</taxon>
        <taxon>Chlorellales</taxon>
        <taxon>Chlorellaceae</taxon>
        <taxon>Auxenochlorella</taxon>
    </lineage>
</organism>